<feature type="transmembrane region" description="Helical" evidence="2">
    <location>
        <begin position="76"/>
        <end position="98"/>
    </location>
</feature>
<gene>
    <name evidence="3" type="ORF">KP79_PYT25138</name>
</gene>
<evidence type="ECO:0000256" key="2">
    <source>
        <dbReference type="SAM" id="Phobius"/>
    </source>
</evidence>
<name>A0A210PUC8_MIZYE</name>
<proteinExistence type="predicted"/>
<comment type="caution">
    <text evidence="3">The sequence shown here is derived from an EMBL/GenBank/DDBJ whole genome shotgun (WGS) entry which is preliminary data.</text>
</comment>
<dbReference type="Proteomes" id="UP000242188">
    <property type="component" value="Unassembled WGS sequence"/>
</dbReference>
<feature type="region of interest" description="Disordered" evidence="1">
    <location>
        <begin position="174"/>
        <end position="195"/>
    </location>
</feature>
<keyword evidence="2" id="KW-0472">Membrane</keyword>
<keyword evidence="2" id="KW-0812">Transmembrane</keyword>
<dbReference type="AlphaFoldDB" id="A0A210PUC8"/>
<feature type="region of interest" description="Disordered" evidence="1">
    <location>
        <begin position="1"/>
        <end position="23"/>
    </location>
</feature>
<accession>A0A210PUC8</accession>
<keyword evidence="2" id="KW-1133">Transmembrane helix</keyword>
<reference evidence="3 4" key="1">
    <citation type="journal article" date="2017" name="Nat. Ecol. Evol.">
        <title>Scallop genome provides insights into evolution of bilaterian karyotype and development.</title>
        <authorList>
            <person name="Wang S."/>
            <person name="Zhang J."/>
            <person name="Jiao W."/>
            <person name="Li J."/>
            <person name="Xun X."/>
            <person name="Sun Y."/>
            <person name="Guo X."/>
            <person name="Huan P."/>
            <person name="Dong B."/>
            <person name="Zhang L."/>
            <person name="Hu X."/>
            <person name="Sun X."/>
            <person name="Wang J."/>
            <person name="Zhao C."/>
            <person name="Wang Y."/>
            <person name="Wang D."/>
            <person name="Huang X."/>
            <person name="Wang R."/>
            <person name="Lv J."/>
            <person name="Li Y."/>
            <person name="Zhang Z."/>
            <person name="Liu B."/>
            <person name="Lu W."/>
            <person name="Hui Y."/>
            <person name="Liang J."/>
            <person name="Zhou Z."/>
            <person name="Hou R."/>
            <person name="Li X."/>
            <person name="Liu Y."/>
            <person name="Li H."/>
            <person name="Ning X."/>
            <person name="Lin Y."/>
            <person name="Zhao L."/>
            <person name="Xing Q."/>
            <person name="Dou J."/>
            <person name="Li Y."/>
            <person name="Mao J."/>
            <person name="Guo H."/>
            <person name="Dou H."/>
            <person name="Li T."/>
            <person name="Mu C."/>
            <person name="Jiang W."/>
            <person name="Fu Q."/>
            <person name="Fu X."/>
            <person name="Miao Y."/>
            <person name="Liu J."/>
            <person name="Yu Q."/>
            <person name="Li R."/>
            <person name="Liao H."/>
            <person name="Li X."/>
            <person name="Kong Y."/>
            <person name="Jiang Z."/>
            <person name="Chourrout D."/>
            <person name="Li R."/>
            <person name="Bao Z."/>
        </authorList>
    </citation>
    <scope>NUCLEOTIDE SEQUENCE [LARGE SCALE GENOMIC DNA]</scope>
    <source>
        <strain evidence="3 4">PY_sf001</strain>
    </source>
</reference>
<evidence type="ECO:0000313" key="4">
    <source>
        <dbReference type="Proteomes" id="UP000242188"/>
    </source>
</evidence>
<sequence>MSIASVGIDPASEVPTESTTKTEHAISDDAHRLDCLLSAFRPLLISMSFLGLFDFWKIRDYGVQKTRSRTRFIKVYRIIIISLLLFNFFRHFLAYGSLDFGPKVLSTLMLHAWFLLCLLYVITCFKMVENPTKVICLFKTWNTYWDLVRNEKYDSILGQACSWRQIRKYASNGENDTKCASSKSSGKYGSVKEAA</sequence>
<evidence type="ECO:0000313" key="3">
    <source>
        <dbReference type="EMBL" id="OWF40111.1"/>
    </source>
</evidence>
<dbReference type="EMBL" id="NEDP02005487">
    <property type="protein sequence ID" value="OWF40111.1"/>
    <property type="molecule type" value="Genomic_DNA"/>
</dbReference>
<organism evidence="3 4">
    <name type="scientific">Mizuhopecten yessoensis</name>
    <name type="common">Japanese scallop</name>
    <name type="synonym">Patinopecten yessoensis</name>
    <dbReference type="NCBI Taxonomy" id="6573"/>
    <lineage>
        <taxon>Eukaryota</taxon>
        <taxon>Metazoa</taxon>
        <taxon>Spiralia</taxon>
        <taxon>Lophotrochozoa</taxon>
        <taxon>Mollusca</taxon>
        <taxon>Bivalvia</taxon>
        <taxon>Autobranchia</taxon>
        <taxon>Pteriomorphia</taxon>
        <taxon>Pectinida</taxon>
        <taxon>Pectinoidea</taxon>
        <taxon>Pectinidae</taxon>
        <taxon>Mizuhopecten</taxon>
    </lineage>
</organism>
<feature type="transmembrane region" description="Helical" evidence="2">
    <location>
        <begin position="104"/>
        <end position="125"/>
    </location>
</feature>
<evidence type="ECO:0000256" key="1">
    <source>
        <dbReference type="SAM" id="MobiDB-lite"/>
    </source>
</evidence>
<protein>
    <submittedName>
        <fullName evidence="3">Uncharacterized protein</fullName>
    </submittedName>
</protein>
<keyword evidence="4" id="KW-1185">Reference proteome</keyword>